<dbReference type="OrthoDB" id="6484186at2759"/>
<proteinExistence type="predicted"/>
<organism evidence="1 2">
    <name type="scientific">Owenia fusiformis</name>
    <name type="common">Polychaete worm</name>
    <dbReference type="NCBI Taxonomy" id="6347"/>
    <lineage>
        <taxon>Eukaryota</taxon>
        <taxon>Metazoa</taxon>
        <taxon>Spiralia</taxon>
        <taxon>Lophotrochozoa</taxon>
        <taxon>Annelida</taxon>
        <taxon>Polychaeta</taxon>
        <taxon>Sedentaria</taxon>
        <taxon>Canalipalpata</taxon>
        <taxon>Sabellida</taxon>
        <taxon>Oweniida</taxon>
        <taxon>Oweniidae</taxon>
        <taxon>Owenia</taxon>
    </lineage>
</organism>
<dbReference type="Pfam" id="PF00147">
    <property type="entry name" value="Fibrinogen_C"/>
    <property type="match status" value="2"/>
</dbReference>
<keyword evidence="2" id="KW-1185">Reference proteome</keyword>
<dbReference type="InterPro" id="IPR002181">
    <property type="entry name" value="Fibrinogen_a/b/g_C_dom"/>
</dbReference>
<dbReference type="EMBL" id="CAIIXF020000004">
    <property type="protein sequence ID" value="CAH1781435.1"/>
    <property type="molecule type" value="Genomic_DNA"/>
</dbReference>
<dbReference type="Gene3D" id="3.90.215.10">
    <property type="entry name" value="Gamma Fibrinogen, chain A, domain 1"/>
    <property type="match status" value="2"/>
</dbReference>
<sequence>MYLYGYLYLFREILHSTDLLIKVKNVPKCTYKDNFNRRTIRQIAIYPMLVILFTLNVRVVKSRGDTIMRRAAVTAFFVATIFHVCTKDKAVGKVNYIKEYKVIDYFNLLNVFSIERHIERIEKLVDYYITNTPLTSADKLILKGSMRRMKNVEKRLHMFSPHMKEYIRMKRGVVNMLRNVSVGFLNGTNESFKNAYHRLELTLGDPSYVQLRLNNPFTISRIPTTSKREMKKVFKLLLLMKNNQEPATKEIKEIKANIEIFYEYLKIFTEEAKIIWKHIQLLKIPDNDGTFNCNRDSKGVNIIQAEDGMGFLAVCDSEWLVVAQRFDGSVDFPSFNFTFEYRANPLNYDPDYISDNLYGEGFGDPPSEYFIGLNNLYAVAKQAMYEIRFELTTWEGETRYAYYSLFDVAYDDSYGIYGEGPIYKLRLGHYRGTAGDFKNYYDYSSFSDCYWMRHRFWWFGDWVDEYHENVYELKNCGKANLFGRYNNGPRCDVEMECMTWPAWPNDLLEYPYNDNRYYSFKKMRIMIRRVIDPCIEIKENTELRNDMIGECEGAWLVVAHKINGSVHFNRTVNEYINGFGSISGEFFTGLRPLNKLTKRFKWYGVRFEATTINGKLRYAEYSAIDISNSYTDDFYHVDVFGVGDRRHSLDCSNRWFLSIFATWDRETNCTKKEFDWYCGCMLQTSPGLFDKKDSIT</sequence>
<protein>
    <submittedName>
        <fullName evidence="1">Uncharacterized protein</fullName>
    </submittedName>
</protein>
<accession>A0A8J1UCN9</accession>
<dbReference type="PANTHER" id="PTHR19143:SF327">
    <property type="entry name" value="FI21813P1-RELATED"/>
    <property type="match status" value="1"/>
</dbReference>
<dbReference type="PANTHER" id="PTHR19143">
    <property type="entry name" value="FIBRINOGEN/TENASCIN/ANGIOPOEITIN"/>
    <property type="match status" value="1"/>
</dbReference>
<dbReference type="SUPFAM" id="SSF56496">
    <property type="entry name" value="Fibrinogen C-terminal domain-like"/>
    <property type="match status" value="2"/>
</dbReference>
<dbReference type="InterPro" id="IPR036056">
    <property type="entry name" value="Fibrinogen-like_C"/>
</dbReference>
<dbReference type="SMART" id="SM00186">
    <property type="entry name" value="FBG"/>
    <property type="match status" value="1"/>
</dbReference>
<dbReference type="GO" id="GO:0005615">
    <property type="term" value="C:extracellular space"/>
    <property type="evidence" value="ECO:0007669"/>
    <property type="project" value="TreeGrafter"/>
</dbReference>
<name>A0A8J1UCN9_OWEFU</name>
<dbReference type="InterPro" id="IPR050373">
    <property type="entry name" value="Fibrinogen_C-term_domain"/>
</dbReference>
<evidence type="ECO:0000313" key="1">
    <source>
        <dbReference type="EMBL" id="CAH1781435.1"/>
    </source>
</evidence>
<dbReference type="Proteomes" id="UP000749559">
    <property type="component" value="Unassembled WGS sequence"/>
</dbReference>
<reference evidence="1" key="1">
    <citation type="submission" date="2022-03" db="EMBL/GenBank/DDBJ databases">
        <authorList>
            <person name="Martin C."/>
        </authorList>
    </citation>
    <scope>NUCLEOTIDE SEQUENCE</scope>
</reference>
<gene>
    <name evidence="1" type="ORF">OFUS_LOCUS8013</name>
</gene>
<comment type="caution">
    <text evidence="1">The sequence shown here is derived from an EMBL/GenBank/DDBJ whole genome shotgun (WGS) entry which is preliminary data.</text>
</comment>
<evidence type="ECO:0000313" key="2">
    <source>
        <dbReference type="Proteomes" id="UP000749559"/>
    </source>
</evidence>
<dbReference type="InterPro" id="IPR014716">
    <property type="entry name" value="Fibrinogen_a/b/g_C_1"/>
</dbReference>
<dbReference type="PROSITE" id="PS51406">
    <property type="entry name" value="FIBRINOGEN_C_2"/>
    <property type="match status" value="1"/>
</dbReference>
<dbReference type="AlphaFoldDB" id="A0A8J1UCN9"/>